<dbReference type="OrthoDB" id="5061070at2759"/>
<name>A0A9D4UTB5_ADICA</name>
<proteinExistence type="predicted"/>
<sequence>MVGVEALAHRLVQLQTQTIADVFPVVLKQIDSSLEVKRQELQLLSGDICSLVDASVALILNVSYVVKKALEDILLLPGSDCSADLIISSAELSTMPNGSNSKSQTNYNASLHQEFTKFKQKVTIDAGEKLVLTETLGGHVDSIQRLLSECLSTNLPM</sequence>
<gene>
    <name evidence="1" type="ORF">GOP47_0013099</name>
</gene>
<accession>A0A9D4UTB5</accession>
<dbReference type="AlphaFoldDB" id="A0A9D4UTB5"/>
<dbReference type="Proteomes" id="UP000886520">
    <property type="component" value="Chromosome 12"/>
</dbReference>
<dbReference type="EMBL" id="JABFUD020000012">
    <property type="protein sequence ID" value="KAI5072993.1"/>
    <property type="molecule type" value="Genomic_DNA"/>
</dbReference>
<keyword evidence="2" id="KW-1185">Reference proteome</keyword>
<evidence type="ECO:0000313" key="2">
    <source>
        <dbReference type="Proteomes" id="UP000886520"/>
    </source>
</evidence>
<organism evidence="1 2">
    <name type="scientific">Adiantum capillus-veneris</name>
    <name type="common">Maidenhair fern</name>
    <dbReference type="NCBI Taxonomy" id="13818"/>
    <lineage>
        <taxon>Eukaryota</taxon>
        <taxon>Viridiplantae</taxon>
        <taxon>Streptophyta</taxon>
        <taxon>Embryophyta</taxon>
        <taxon>Tracheophyta</taxon>
        <taxon>Polypodiopsida</taxon>
        <taxon>Polypodiidae</taxon>
        <taxon>Polypodiales</taxon>
        <taxon>Pteridineae</taxon>
        <taxon>Pteridaceae</taxon>
        <taxon>Vittarioideae</taxon>
        <taxon>Adiantum</taxon>
    </lineage>
</organism>
<protein>
    <submittedName>
        <fullName evidence="1">Uncharacterized protein</fullName>
    </submittedName>
</protein>
<evidence type="ECO:0000313" key="1">
    <source>
        <dbReference type="EMBL" id="KAI5072993.1"/>
    </source>
</evidence>
<comment type="caution">
    <text evidence="1">The sequence shown here is derived from an EMBL/GenBank/DDBJ whole genome shotgun (WGS) entry which is preliminary data.</text>
</comment>
<reference evidence="1" key="1">
    <citation type="submission" date="2021-01" db="EMBL/GenBank/DDBJ databases">
        <title>Adiantum capillus-veneris genome.</title>
        <authorList>
            <person name="Fang Y."/>
            <person name="Liao Q."/>
        </authorList>
    </citation>
    <scope>NUCLEOTIDE SEQUENCE</scope>
    <source>
        <strain evidence="1">H3</strain>
        <tissue evidence="1">Leaf</tissue>
    </source>
</reference>